<dbReference type="InterPro" id="IPR035654">
    <property type="entry name" value="LepA_IV"/>
</dbReference>
<evidence type="ECO:0000256" key="7">
    <source>
        <dbReference type="ARBA" id="ARBA00023136"/>
    </source>
</evidence>
<evidence type="ECO:0000256" key="5">
    <source>
        <dbReference type="ARBA" id="ARBA00023128"/>
    </source>
</evidence>
<dbReference type="FunFam" id="3.40.50.300:FF:000078">
    <property type="entry name" value="Elongation factor 4"/>
    <property type="match status" value="1"/>
</dbReference>
<gene>
    <name evidence="10" type="ORF">AFUS01_LOCUS33</name>
</gene>
<dbReference type="InterPro" id="IPR013842">
    <property type="entry name" value="LepA_CTD"/>
</dbReference>
<dbReference type="GO" id="GO:0045727">
    <property type="term" value="P:positive regulation of translation"/>
    <property type="evidence" value="ECO:0007669"/>
    <property type="project" value="UniProtKB-UniRule"/>
</dbReference>
<organism evidence="10 11">
    <name type="scientific">Allacma fusca</name>
    <dbReference type="NCBI Taxonomy" id="39272"/>
    <lineage>
        <taxon>Eukaryota</taxon>
        <taxon>Metazoa</taxon>
        <taxon>Ecdysozoa</taxon>
        <taxon>Arthropoda</taxon>
        <taxon>Hexapoda</taxon>
        <taxon>Collembola</taxon>
        <taxon>Symphypleona</taxon>
        <taxon>Sminthuridae</taxon>
        <taxon>Allacma</taxon>
    </lineage>
</organism>
<comment type="similarity">
    <text evidence="8">Belongs to the GTP-binding elongation factor family. LepA subfamily.</text>
</comment>
<dbReference type="Proteomes" id="UP000708208">
    <property type="component" value="Unassembled WGS sequence"/>
</dbReference>
<keyword evidence="2 8" id="KW-0547">Nucleotide-binding</keyword>
<evidence type="ECO:0000256" key="4">
    <source>
        <dbReference type="ARBA" id="ARBA00022801"/>
    </source>
</evidence>
<dbReference type="NCBIfam" id="TIGR00231">
    <property type="entry name" value="small_GTP"/>
    <property type="match status" value="1"/>
</dbReference>
<dbReference type="Pfam" id="PF00009">
    <property type="entry name" value="GTP_EFTU"/>
    <property type="match status" value="1"/>
</dbReference>
<dbReference type="EC" id="3.6.5.n1" evidence="8"/>
<dbReference type="PANTHER" id="PTHR43512:SF7">
    <property type="entry name" value="TRANSLATION FACTOR GUF1, MITOCHONDRIAL"/>
    <property type="match status" value="1"/>
</dbReference>
<dbReference type="CDD" id="cd03699">
    <property type="entry name" value="EF4_II"/>
    <property type="match status" value="1"/>
</dbReference>
<proteinExistence type="inferred from homology"/>
<dbReference type="GO" id="GO:0005759">
    <property type="term" value="C:mitochondrial matrix"/>
    <property type="evidence" value="ECO:0007669"/>
    <property type="project" value="UniProtKB-UniRule"/>
</dbReference>
<keyword evidence="8" id="KW-0648">Protein biosynthesis</keyword>
<evidence type="ECO:0000313" key="11">
    <source>
        <dbReference type="Proteomes" id="UP000708208"/>
    </source>
</evidence>
<evidence type="ECO:0000313" key="10">
    <source>
        <dbReference type="EMBL" id="CAG7629192.1"/>
    </source>
</evidence>
<dbReference type="PANTHER" id="PTHR43512">
    <property type="entry name" value="TRANSLATION FACTOR GUF1-RELATED"/>
    <property type="match status" value="1"/>
</dbReference>
<dbReference type="FunFam" id="3.30.70.2570:FF:000001">
    <property type="entry name" value="Translation factor GUF1, mitochondrial"/>
    <property type="match status" value="1"/>
</dbReference>
<dbReference type="FunFam" id="3.30.70.240:FF:000007">
    <property type="entry name" value="Translation factor GUF1, mitochondrial"/>
    <property type="match status" value="1"/>
</dbReference>
<dbReference type="GO" id="GO:0097177">
    <property type="term" value="F:mitochondrial ribosome binding"/>
    <property type="evidence" value="ECO:0007669"/>
    <property type="project" value="TreeGrafter"/>
</dbReference>
<dbReference type="Pfam" id="PF06421">
    <property type="entry name" value="LepA_C"/>
    <property type="match status" value="1"/>
</dbReference>
<dbReference type="FunFam" id="2.40.30.10:FF:000015">
    <property type="entry name" value="Translation factor GUF1, mitochondrial"/>
    <property type="match status" value="1"/>
</dbReference>
<evidence type="ECO:0000256" key="2">
    <source>
        <dbReference type="ARBA" id="ARBA00022741"/>
    </source>
</evidence>
<dbReference type="InterPro" id="IPR006297">
    <property type="entry name" value="EF-4"/>
</dbReference>
<dbReference type="EMBL" id="CAJVCH010000001">
    <property type="protein sequence ID" value="CAG7629192.1"/>
    <property type="molecule type" value="Genomic_DNA"/>
</dbReference>
<keyword evidence="6 8" id="KW-0342">GTP-binding</keyword>
<evidence type="ECO:0000256" key="6">
    <source>
        <dbReference type="ARBA" id="ARBA00023134"/>
    </source>
</evidence>
<evidence type="ECO:0000259" key="9">
    <source>
        <dbReference type="PROSITE" id="PS51722"/>
    </source>
</evidence>
<keyword evidence="7 8" id="KW-0472">Membrane</keyword>
<dbReference type="GO" id="GO:0005525">
    <property type="term" value="F:GTP binding"/>
    <property type="evidence" value="ECO:0007669"/>
    <property type="project" value="UniProtKB-UniRule"/>
</dbReference>
<feature type="binding site" evidence="8">
    <location>
        <begin position="71"/>
        <end position="78"/>
    </location>
    <ligand>
        <name>GTP</name>
        <dbReference type="ChEBI" id="CHEBI:37565"/>
    </ligand>
</feature>
<dbReference type="Pfam" id="PF00679">
    <property type="entry name" value="EFG_C"/>
    <property type="match status" value="1"/>
</dbReference>
<dbReference type="PROSITE" id="PS00301">
    <property type="entry name" value="G_TR_1"/>
    <property type="match status" value="1"/>
</dbReference>
<dbReference type="FunFam" id="3.30.70.870:FF:000004">
    <property type="entry name" value="Translation factor GUF1, mitochondrial"/>
    <property type="match status" value="1"/>
</dbReference>
<dbReference type="GO" id="GO:0005743">
    <property type="term" value="C:mitochondrial inner membrane"/>
    <property type="evidence" value="ECO:0007669"/>
    <property type="project" value="UniProtKB-SubCell"/>
</dbReference>
<evidence type="ECO:0000256" key="1">
    <source>
        <dbReference type="ARBA" id="ARBA00005454"/>
    </source>
</evidence>
<feature type="binding site" evidence="8">
    <location>
        <begin position="190"/>
        <end position="193"/>
    </location>
    <ligand>
        <name>GTP</name>
        <dbReference type="ChEBI" id="CHEBI:37565"/>
    </ligand>
</feature>
<dbReference type="InterPro" id="IPR000795">
    <property type="entry name" value="T_Tr_GTP-bd_dom"/>
</dbReference>
<protein>
    <recommendedName>
        <fullName evidence="8">Translation factor GUF1 homolog, mitochondrial</fullName>
        <ecNumber evidence="8">3.6.5.n1</ecNumber>
    </recommendedName>
    <alternativeName>
        <fullName evidence="8">Elongation factor 4 homolog</fullName>
        <shortName evidence="8">EF-4</shortName>
    </alternativeName>
    <alternativeName>
        <fullName evidence="8">GTPase GUF1 homolog</fullName>
    </alternativeName>
    <alternativeName>
        <fullName evidence="8">Ribosomal back-translocase</fullName>
    </alternativeName>
</protein>
<comment type="caution">
    <text evidence="10">The sequence shown here is derived from an EMBL/GenBank/DDBJ whole genome shotgun (WGS) entry which is preliminary data.</text>
</comment>
<reference evidence="10" key="1">
    <citation type="submission" date="2021-06" db="EMBL/GenBank/DDBJ databases">
        <authorList>
            <person name="Hodson N. C."/>
            <person name="Mongue J. A."/>
            <person name="Jaron S. K."/>
        </authorList>
    </citation>
    <scope>NUCLEOTIDE SEQUENCE</scope>
</reference>
<feature type="domain" description="Tr-type G" evidence="9">
    <location>
        <begin position="62"/>
        <end position="243"/>
    </location>
</feature>
<dbReference type="CDD" id="cd03709">
    <property type="entry name" value="lepA_C"/>
    <property type="match status" value="1"/>
</dbReference>
<comment type="similarity">
    <text evidence="1">Belongs to the TRAFAC class translation factor GTPase superfamily. Classic translation factor GTPase family. LepA subfamily.</text>
</comment>
<keyword evidence="5 8" id="KW-0496">Mitochondrion</keyword>
<accession>A0A8J2JKC6</accession>
<feature type="binding site" evidence="8">
    <location>
        <begin position="136"/>
        <end position="140"/>
    </location>
    <ligand>
        <name>GTP</name>
        <dbReference type="ChEBI" id="CHEBI:37565"/>
    </ligand>
</feature>
<sequence>MFSSSIVASAAKAGVYPCNNWSFRTLVGKRKILMRLRLDPLFCKYSSHEGKINIVTEEFPAERIRNFSIIAHIDHGKSTLADRMLEMTGTIDKTQDNRQILDKLQVERERGITVKAQTATMVYEFEGQQYLLNLIDTPGHVDFSYEVSRSLQACQGVILLVDANQGVQAQTFANFYLAFSKNLPIIPVLNKIDLKNANPERVIEQLSSIFEIDAESVLKVSAKQGTGVNELLQAVIDRIPPPPSDRNLPAKALLFDSWYDKYKGVALLMAVHNGSFKLGQHITLAHANKSFEIKEIGIMYPEPTPLTSLYAGQVGYIYCNMRSVKEAAVGDTIHLLSSPVEPFPGFAKAKPMVFAGVYPMDQSEHTQLRSALEKLLLNDPSVECAVESSPALGNGWRLGFLGVLHMDVFNQRLEQEYGTQVVLTAPSVPFKIKLKNIKSIKKTGDILMVNNPEKMPNVQHIEESFEPLVTGTIITPSVYLGDIIALCLERRGVQIDSRNIDSERLIMIYKLPLNEIVVDFYDKLKSLTSGYASFDYEDAGYESSNLSKLQFLLNGDPVEELSVIVHTSKAREVGKQVCSKLRDTIPRQQYQIQVQACVGGKIVAREDIKALRKDVTQKLKYGGDINRRNKLLKRQAEGKKRMRMVGNIEVPREAFIKVLQR</sequence>
<dbReference type="InterPro" id="IPR031157">
    <property type="entry name" value="G_TR_CS"/>
</dbReference>
<comment type="function">
    <text evidence="8">Promotes mitochondrial protein synthesis. May act as a fidelity factor of the translation reaction, by catalyzing a one-codon backward translocation of tRNAs on improperly translocated ribosomes. Binds to mitochondrial ribosomes in a GTP-dependent manner.</text>
</comment>
<dbReference type="NCBIfam" id="TIGR01393">
    <property type="entry name" value="lepA"/>
    <property type="match status" value="1"/>
</dbReference>
<dbReference type="AlphaFoldDB" id="A0A8J2JKC6"/>
<keyword evidence="4 8" id="KW-0378">Hydrolase</keyword>
<keyword evidence="3 8" id="KW-0999">Mitochondrion inner membrane</keyword>
<name>A0A8J2JKC6_9HEXA</name>
<dbReference type="InterPro" id="IPR005225">
    <property type="entry name" value="Small_GTP-bd"/>
</dbReference>
<keyword evidence="11" id="KW-1185">Reference proteome</keyword>
<dbReference type="HAMAP" id="MF_00071">
    <property type="entry name" value="LepA"/>
    <property type="match status" value="1"/>
</dbReference>
<dbReference type="PROSITE" id="PS51722">
    <property type="entry name" value="G_TR_2"/>
    <property type="match status" value="1"/>
</dbReference>
<dbReference type="CDD" id="cd16260">
    <property type="entry name" value="EF4_III"/>
    <property type="match status" value="1"/>
</dbReference>
<dbReference type="GO" id="GO:0003924">
    <property type="term" value="F:GTPase activity"/>
    <property type="evidence" value="ECO:0007669"/>
    <property type="project" value="UniProtKB-UniRule"/>
</dbReference>
<evidence type="ECO:0000256" key="3">
    <source>
        <dbReference type="ARBA" id="ARBA00022792"/>
    </source>
</evidence>
<comment type="catalytic activity">
    <reaction evidence="8">
        <text>GTP + H2O = GDP + phosphate + H(+)</text>
        <dbReference type="Rhea" id="RHEA:19669"/>
        <dbReference type="ChEBI" id="CHEBI:15377"/>
        <dbReference type="ChEBI" id="CHEBI:15378"/>
        <dbReference type="ChEBI" id="CHEBI:37565"/>
        <dbReference type="ChEBI" id="CHEBI:43474"/>
        <dbReference type="ChEBI" id="CHEBI:58189"/>
        <dbReference type="EC" id="3.6.5.n1"/>
    </reaction>
</comment>
<comment type="subcellular location">
    <subcellularLocation>
        <location evidence="8">Mitochondrion inner membrane</location>
        <topology evidence="8">Peripheral membrane protein</topology>
        <orientation evidence="8">Matrix side</orientation>
    </subcellularLocation>
</comment>
<dbReference type="CDD" id="cd01890">
    <property type="entry name" value="LepA"/>
    <property type="match status" value="1"/>
</dbReference>
<evidence type="ECO:0000256" key="8">
    <source>
        <dbReference type="HAMAP-Rule" id="MF_03137"/>
    </source>
</evidence>
<dbReference type="OrthoDB" id="1074at2759"/>
<dbReference type="InterPro" id="IPR000640">
    <property type="entry name" value="EFG_V-like"/>
</dbReference>
<dbReference type="GO" id="GO:0006412">
    <property type="term" value="P:translation"/>
    <property type="evidence" value="ECO:0007669"/>
    <property type="project" value="UniProtKB-KW"/>
</dbReference>